<keyword evidence="2" id="KW-1185">Reference proteome</keyword>
<evidence type="ECO:0000313" key="1">
    <source>
        <dbReference type="EMBL" id="CAG8826934.1"/>
    </source>
</evidence>
<comment type="caution">
    <text evidence="1">The sequence shown here is derived from an EMBL/GenBank/DDBJ whole genome shotgun (WGS) entry which is preliminary data.</text>
</comment>
<dbReference type="Proteomes" id="UP000789901">
    <property type="component" value="Unassembled WGS sequence"/>
</dbReference>
<protein>
    <submittedName>
        <fullName evidence="1">42507_t:CDS:1</fullName>
    </submittedName>
</protein>
<organism evidence="1 2">
    <name type="scientific">Gigaspora margarita</name>
    <dbReference type="NCBI Taxonomy" id="4874"/>
    <lineage>
        <taxon>Eukaryota</taxon>
        <taxon>Fungi</taxon>
        <taxon>Fungi incertae sedis</taxon>
        <taxon>Mucoromycota</taxon>
        <taxon>Glomeromycotina</taxon>
        <taxon>Glomeromycetes</taxon>
        <taxon>Diversisporales</taxon>
        <taxon>Gigasporaceae</taxon>
        <taxon>Gigaspora</taxon>
    </lineage>
</organism>
<reference evidence="1 2" key="1">
    <citation type="submission" date="2021-06" db="EMBL/GenBank/DDBJ databases">
        <authorList>
            <person name="Kallberg Y."/>
            <person name="Tangrot J."/>
            <person name="Rosling A."/>
        </authorList>
    </citation>
    <scope>NUCLEOTIDE SEQUENCE [LARGE SCALE GENOMIC DNA]</scope>
    <source>
        <strain evidence="1 2">120-4 pot B 10/14</strain>
    </source>
</reference>
<name>A0ABN7WC90_GIGMA</name>
<dbReference type="EMBL" id="CAJVQB010039055">
    <property type="protein sequence ID" value="CAG8826934.1"/>
    <property type="molecule type" value="Genomic_DNA"/>
</dbReference>
<feature type="non-terminal residue" evidence="1">
    <location>
        <position position="1"/>
    </location>
</feature>
<accession>A0ABN7WC90</accession>
<sequence length="66" mass="7345">HNLRTCPELAKFNIAKLKPADNNEKISMNNSIESNIFEIEESGSDAEENNINKRKCGICGLEGHNT</sequence>
<evidence type="ECO:0000313" key="2">
    <source>
        <dbReference type="Proteomes" id="UP000789901"/>
    </source>
</evidence>
<proteinExistence type="predicted"/>
<gene>
    <name evidence="1" type="ORF">GMARGA_LOCUS29258</name>
</gene>